<dbReference type="PRINTS" id="PR01853">
    <property type="entry name" value="YAJCTRNLCASE"/>
</dbReference>
<dbReference type="NCBIfam" id="TIGR00739">
    <property type="entry name" value="yajC"/>
    <property type="match status" value="1"/>
</dbReference>
<feature type="compositionally biased region" description="Basic and acidic residues" evidence="10">
    <location>
        <begin position="126"/>
        <end position="142"/>
    </location>
</feature>
<dbReference type="PANTHER" id="PTHR33909">
    <property type="entry name" value="SEC TRANSLOCON ACCESSORY COMPLEX SUBUNIT YAJC"/>
    <property type="match status" value="1"/>
</dbReference>
<proteinExistence type="inferred from homology"/>
<organism evidence="12 13">
    <name type="scientific">Alicyclobacillus vulcanalis</name>
    <dbReference type="NCBI Taxonomy" id="252246"/>
    <lineage>
        <taxon>Bacteria</taxon>
        <taxon>Bacillati</taxon>
        <taxon>Bacillota</taxon>
        <taxon>Bacilli</taxon>
        <taxon>Bacillales</taxon>
        <taxon>Alicyclobacillaceae</taxon>
        <taxon>Alicyclobacillus</taxon>
    </lineage>
</organism>
<dbReference type="EMBL" id="FTOO01000012">
    <property type="protein sequence ID" value="SIT07144.1"/>
    <property type="molecule type" value="Genomic_DNA"/>
</dbReference>
<feature type="transmembrane region" description="Helical" evidence="11">
    <location>
        <begin position="6"/>
        <end position="23"/>
    </location>
</feature>
<evidence type="ECO:0000256" key="9">
    <source>
        <dbReference type="ARBA" id="ARBA00023136"/>
    </source>
</evidence>
<dbReference type="GO" id="GO:0015031">
    <property type="term" value="P:protein transport"/>
    <property type="evidence" value="ECO:0007669"/>
    <property type="project" value="UniProtKB-KW"/>
</dbReference>
<protein>
    <submittedName>
        <fullName evidence="12">Preprotein translocase subunit YajC</fullName>
    </submittedName>
</protein>
<keyword evidence="8" id="KW-0811">Translocation</keyword>
<dbReference type="OrthoDB" id="9800132at2"/>
<dbReference type="STRING" id="252246.SAMN05421799_11225"/>
<gene>
    <name evidence="12" type="ORF">SAMN05421799_11225</name>
</gene>
<keyword evidence="9 11" id="KW-0472">Membrane</keyword>
<keyword evidence="4" id="KW-1003">Cell membrane</keyword>
<dbReference type="PANTHER" id="PTHR33909:SF1">
    <property type="entry name" value="SEC TRANSLOCON ACCESSORY COMPLEX SUBUNIT YAJC"/>
    <property type="match status" value="1"/>
</dbReference>
<evidence type="ECO:0000256" key="1">
    <source>
        <dbReference type="ARBA" id="ARBA00004162"/>
    </source>
</evidence>
<keyword evidence="7 11" id="KW-1133">Transmembrane helix</keyword>
<dbReference type="SMART" id="SM01323">
    <property type="entry name" value="YajC"/>
    <property type="match status" value="1"/>
</dbReference>
<feature type="region of interest" description="Disordered" evidence="10">
    <location>
        <begin position="84"/>
        <end position="142"/>
    </location>
</feature>
<keyword evidence="13" id="KW-1185">Reference proteome</keyword>
<evidence type="ECO:0000256" key="3">
    <source>
        <dbReference type="ARBA" id="ARBA00022448"/>
    </source>
</evidence>
<keyword evidence="5 11" id="KW-0812">Transmembrane</keyword>
<reference evidence="13" key="1">
    <citation type="submission" date="2017-01" db="EMBL/GenBank/DDBJ databases">
        <authorList>
            <person name="Varghese N."/>
            <person name="Submissions S."/>
        </authorList>
    </citation>
    <scope>NUCLEOTIDE SEQUENCE [LARGE SCALE GENOMIC DNA]</scope>
    <source>
        <strain evidence="13">DSM 16176</strain>
    </source>
</reference>
<name>A0A1N7P970_9BACL</name>
<evidence type="ECO:0000256" key="6">
    <source>
        <dbReference type="ARBA" id="ARBA00022927"/>
    </source>
</evidence>
<evidence type="ECO:0000313" key="12">
    <source>
        <dbReference type="EMBL" id="SIT07144.1"/>
    </source>
</evidence>
<evidence type="ECO:0000256" key="11">
    <source>
        <dbReference type="SAM" id="Phobius"/>
    </source>
</evidence>
<comment type="similarity">
    <text evidence="2">Belongs to the YajC family.</text>
</comment>
<evidence type="ECO:0000256" key="7">
    <source>
        <dbReference type="ARBA" id="ARBA00022989"/>
    </source>
</evidence>
<dbReference type="GO" id="GO:0005886">
    <property type="term" value="C:plasma membrane"/>
    <property type="evidence" value="ECO:0007669"/>
    <property type="project" value="UniProtKB-SubCell"/>
</dbReference>
<evidence type="ECO:0000256" key="2">
    <source>
        <dbReference type="ARBA" id="ARBA00006742"/>
    </source>
</evidence>
<evidence type="ECO:0000256" key="10">
    <source>
        <dbReference type="SAM" id="MobiDB-lite"/>
    </source>
</evidence>
<keyword evidence="6" id="KW-0653">Protein transport</keyword>
<evidence type="ECO:0000256" key="5">
    <source>
        <dbReference type="ARBA" id="ARBA00022692"/>
    </source>
</evidence>
<dbReference type="AlphaFoldDB" id="A0A1N7P970"/>
<accession>A0A1N7P970</accession>
<keyword evidence="3" id="KW-0813">Transport</keyword>
<comment type="subcellular location">
    <subcellularLocation>
        <location evidence="1">Cell membrane</location>
        <topology evidence="1">Single-pass membrane protein</topology>
    </subcellularLocation>
</comment>
<dbReference type="Proteomes" id="UP000186156">
    <property type="component" value="Unassembled WGS sequence"/>
</dbReference>
<dbReference type="Pfam" id="PF02699">
    <property type="entry name" value="YajC"/>
    <property type="match status" value="1"/>
</dbReference>
<feature type="compositionally biased region" description="Acidic residues" evidence="10">
    <location>
        <begin position="91"/>
        <end position="106"/>
    </location>
</feature>
<evidence type="ECO:0000256" key="4">
    <source>
        <dbReference type="ARBA" id="ARBA00022475"/>
    </source>
</evidence>
<dbReference type="InterPro" id="IPR003849">
    <property type="entry name" value="Preprotein_translocase_YajC"/>
</dbReference>
<dbReference type="RefSeq" id="WP_076348640.1">
    <property type="nucleotide sequence ID" value="NZ_FTOO01000012.1"/>
</dbReference>
<evidence type="ECO:0000256" key="8">
    <source>
        <dbReference type="ARBA" id="ARBA00023010"/>
    </source>
</evidence>
<sequence>MKGSSSILFLILLVVVFYVLILLPQRRQQKTRAEMMKKLGPGARVMTAAGLYGEIVQMQGDIAIVRIADGVEVEMDQRAIVRVVEEGPAPEAEEAVDEADEDEDESLNAGHTHADEAAESDADPSEASREFDEHRREHGGQM</sequence>
<evidence type="ECO:0000313" key="13">
    <source>
        <dbReference type="Proteomes" id="UP000186156"/>
    </source>
</evidence>